<evidence type="ECO:0000256" key="4">
    <source>
        <dbReference type="ARBA" id="ARBA00022989"/>
    </source>
</evidence>
<comment type="subcellular location">
    <subcellularLocation>
        <location evidence="1">Membrane</location>
        <topology evidence="1">Multi-pass membrane protein</topology>
    </subcellularLocation>
</comment>
<feature type="repeat" description="ANK" evidence="7">
    <location>
        <begin position="85"/>
        <end position="106"/>
    </location>
</feature>
<feature type="transmembrane region" description="Helical" evidence="9">
    <location>
        <begin position="416"/>
        <end position="441"/>
    </location>
</feature>
<dbReference type="GO" id="GO:0016020">
    <property type="term" value="C:membrane"/>
    <property type="evidence" value="ECO:0007669"/>
    <property type="project" value="UniProtKB-SubCell"/>
</dbReference>
<feature type="compositionally biased region" description="Basic and acidic residues" evidence="8">
    <location>
        <begin position="281"/>
        <end position="293"/>
    </location>
</feature>
<name>A0A822XHR1_NELNU</name>
<keyword evidence="5 7" id="KW-0040">ANK repeat</keyword>
<keyword evidence="2 9" id="KW-0812">Transmembrane</keyword>
<evidence type="ECO:0000256" key="1">
    <source>
        <dbReference type="ARBA" id="ARBA00004141"/>
    </source>
</evidence>
<feature type="transmembrane region" description="Helical" evidence="9">
    <location>
        <begin position="319"/>
        <end position="337"/>
    </location>
</feature>
<evidence type="ECO:0000313" key="12">
    <source>
        <dbReference type="Proteomes" id="UP000607653"/>
    </source>
</evidence>
<dbReference type="PROSITE" id="PS50297">
    <property type="entry name" value="ANK_REP_REGION"/>
    <property type="match status" value="3"/>
</dbReference>
<dbReference type="SUPFAM" id="SSF48403">
    <property type="entry name" value="Ankyrin repeat"/>
    <property type="match status" value="1"/>
</dbReference>
<dbReference type="InterPro" id="IPR036770">
    <property type="entry name" value="Ankyrin_rpt-contain_sf"/>
</dbReference>
<gene>
    <name evidence="11" type="ORF">HUJ06_022487</name>
</gene>
<dbReference type="PROSITE" id="PS50088">
    <property type="entry name" value="ANK_REPEAT"/>
    <property type="match status" value="3"/>
</dbReference>
<evidence type="ECO:0000256" key="6">
    <source>
        <dbReference type="ARBA" id="ARBA00023136"/>
    </source>
</evidence>
<keyword evidence="12" id="KW-1185">Reference proteome</keyword>
<feature type="transmembrane region" description="Helical" evidence="9">
    <location>
        <begin position="391"/>
        <end position="409"/>
    </location>
</feature>
<reference evidence="11 12" key="1">
    <citation type="journal article" date="2020" name="Mol. Biol. Evol.">
        <title>Distinct Expression and Methylation Patterns for Genes with Different Fates following a Single Whole-Genome Duplication in Flowering Plants.</title>
        <authorList>
            <person name="Shi T."/>
            <person name="Rahmani R.S."/>
            <person name="Gugger P.F."/>
            <person name="Wang M."/>
            <person name="Li H."/>
            <person name="Zhang Y."/>
            <person name="Li Z."/>
            <person name="Wang Q."/>
            <person name="Van de Peer Y."/>
            <person name="Marchal K."/>
            <person name="Chen J."/>
        </authorList>
    </citation>
    <scope>NUCLEOTIDE SEQUENCE [LARGE SCALE GENOMIC DNA]</scope>
    <source>
        <tissue evidence="11">Leaf</tissue>
    </source>
</reference>
<dbReference type="InterPro" id="IPR002110">
    <property type="entry name" value="Ankyrin_rpt"/>
</dbReference>
<feature type="domain" description="PGG" evidence="10">
    <location>
        <begin position="312"/>
        <end position="438"/>
    </location>
</feature>
<evidence type="ECO:0000259" key="10">
    <source>
        <dbReference type="Pfam" id="PF13962"/>
    </source>
</evidence>
<keyword evidence="6 9" id="KW-0472">Membrane</keyword>
<feature type="region of interest" description="Disordered" evidence="8">
    <location>
        <begin position="263"/>
        <end position="311"/>
    </location>
</feature>
<keyword evidence="3" id="KW-0677">Repeat</keyword>
<evidence type="ECO:0000256" key="9">
    <source>
        <dbReference type="SAM" id="Phobius"/>
    </source>
</evidence>
<feature type="repeat" description="ANK" evidence="7">
    <location>
        <begin position="119"/>
        <end position="141"/>
    </location>
</feature>
<dbReference type="PANTHER" id="PTHR24186">
    <property type="entry name" value="PROTEIN PHOSPHATASE 1 REGULATORY SUBUNIT"/>
    <property type="match status" value="1"/>
</dbReference>
<dbReference type="SMART" id="SM00248">
    <property type="entry name" value="ANK"/>
    <property type="match status" value="4"/>
</dbReference>
<dbReference type="Pfam" id="PF13962">
    <property type="entry name" value="PGG"/>
    <property type="match status" value="1"/>
</dbReference>
<dbReference type="Gene3D" id="1.25.40.20">
    <property type="entry name" value="Ankyrin repeat-containing domain"/>
    <property type="match status" value="1"/>
</dbReference>
<dbReference type="InterPro" id="IPR026961">
    <property type="entry name" value="PGG_dom"/>
</dbReference>
<proteinExistence type="predicted"/>
<comment type="caution">
    <text evidence="11">The sequence shown here is derived from an EMBL/GenBank/DDBJ whole genome shotgun (WGS) entry which is preliminary data.</text>
</comment>
<accession>A0A822XHR1</accession>
<evidence type="ECO:0000256" key="3">
    <source>
        <dbReference type="ARBA" id="ARBA00022737"/>
    </source>
</evidence>
<feature type="repeat" description="ANK" evidence="7">
    <location>
        <begin position="190"/>
        <end position="215"/>
    </location>
</feature>
<evidence type="ECO:0000256" key="8">
    <source>
        <dbReference type="SAM" id="MobiDB-lite"/>
    </source>
</evidence>
<dbReference type="Pfam" id="PF12796">
    <property type="entry name" value="Ank_2"/>
    <property type="match status" value="2"/>
</dbReference>
<keyword evidence="4 9" id="KW-1133">Transmembrane helix</keyword>
<organism evidence="11 12">
    <name type="scientific">Nelumbo nucifera</name>
    <name type="common">Sacred lotus</name>
    <dbReference type="NCBI Taxonomy" id="4432"/>
    <lineage>
        <taxon>Eukaryota</taxon>
        <taxon>Viridiplantae</taxon>
        <taxon>Streptophyta</taxon>
        <taxon>Embryophyta</taxon>
        <taxon>Tracheophyta</taxon>
        <taxon>Spermatophyta</taxon>
        <taxon>Magnoliopsida</taxon>
        <taxon>Proteales</taxon>
        <taxon>Nelumbonaceae</taxon>
        <taxon>Nelumbo</taxon>
    </lineage>
</organism>
<dbReference type="AlphaFoldDB" id="A0A822XHR1"/>
<protein>
    <recommendedName>
        <fullName evidence="10">PGG domain-containing protein</fullName>
    </recommendedName>
</protein>
<dbReference type="EMBL" id="DUZY01000001">
    <property type="protein sequence ID" value="DAD21024.1"/>
    <property type="molecule type" value="Genomic_DNA"/>
</dbReference>
<evidence type="ECO:0000256" key="2">
    <source>
        <dbReference type="ARBA" id="ARBA00022692"/>
    </source>
</evidence>
<evidence type="ECO:0000256" key="7">
    <source>
        <dbReference type="PROSITE-ProRule" id="PRU00023"/>
    </source>
</evidence>
<feature type="transmembrane region" description="Helical" evidence="9">
    <location>
        <begin position="453"/>
        <end position="477"/>
    </location>
</feature>
<dbReference type="PANTHER" id="PTHR24186:SF37">
    <property type="entry name" value="PGG DOMAIN-CONTAINING PROTEIN"/>
    <property type="match status" value="1"/>
</dbReference>
<evidence type="ECO:0000256" key="5">
    <source>
        <dbReference type="ARBA" id="ARBA00023043"/>
    </source>
</evidence>
<evidence type="ECO:0000313" key="11">
    <source>
        <dbReference type="EMBL" id="DAD21024.1"/>
    </source>
</evidence>
<dbReference type="Proteomes" id="UP000607653">
    <property type="component" value="Unassembled WGS sequence"/>
</dbReference>
<sequence>MEIKRDEIELFEMQRMQRLRKAALEGSVNSLHGLLEEDELILHRASVACPTETALHIASVLGHVDFGRELLCCEPRLATQPDIRRRQTPLHLASANGHLQLVRELLIANPEVCFARDRDGNTPLHLAAIQGRVEVVKELVRMRPQATRMLVDRRQTILHLCVKNDRLDALKLLVNSTGDDYEFVNSKDDDGKTILHLAVADRQIDTIRFLLSKTAINVNSLNANSLTALDVLMRSPRDLKDVEIEEALLSVGALRARSIPPASIRDRDTLPTPYDTGFTGRSDKPLVDRKNPDDQAEQQDTSENNETFKKKTWMEDMRNTLMVVAILIATMAFQVGVNPPGGVLTLDDMLKNNGGNASELAPSPSIPEAGKSVMAHEDHITFRRLFRFNTTSFVASLSIILFMISGLPFSHRYFMWFLMVIMWLAVTSMALTYLFSILALTPRTVLKELDRQLIIAVSTWLGLMTLLVLSHSIRLTYKWMKGKRKQRKGSHQDYTV</sequence>